<gene>
    <name evidence="1" type="ORF">OXU80_23730</name>
</gene>
<evidence type="ECO:0000313" key="2">
    <source>
        <dbReference type="Proteomes" id="UP001163223"/>
    </source>
</evidence>
<organism evidence="1 2">
    <name type="scientific">Antarcticirhabdus aurantiaca</name>
    <dbReference type="NCBI Taxonomy" id="2606717"/>
    <lineage>
        <taxon>Bacteria</taxon>
        <taxon>Pseudomonadati</taxon>
        <taxon>Pseudomonadota</taxon>
        <taxon>Alphaproteobacteria</taxon>
        <taxon>Hyphomicrobiales</taxon>
        <taxon>Aurantimonadaceae</taxon>
        <taxon>Antarcticirhabdus</taxon>
    </lineage>
</organism>
<dbReference type="Proteomes" id="UP001163223">
    <property type="component" value="Chromosome"/>
</dbReference>
<sequence length="341" mass="36814">MSRTGRFCAGLALLVLALVASAAAPPSEAVAQSRLMDLINRLRGQTMPEGIAKSNGRIEATQIDVASKYAGRISELLVDEGDEVAAGQIVATIASPETEAQLRGAQAQVLASKQSLAEAEALIAQRTSDLAFAQADYERGKELVDKGYMTRQVFDQRRTKADAAQAALDAARAQLEQASFTAESAEAEVQRLQAVLVDLVLRAPREGRVQYRLAREGEVVGAGTRVLTLLDLGDVYMTIYLPAAEVGPLALNDEARIILDPVPEYVVPATISFIAADAQFTPKSVETEDEREKLSFRVKLQIDPDVLKTYRDRVKTGVRGLGFVRTRPGVAWPADLAVKLP</sequence>
<name>A0ACD4NLX9_9HYPH</name>
<evidence type="ECO:0000313" key="1">
    <source>
        <dbReference type="EMBL" id="WAJ27819.1"/>
    </source>
</evidence>
<accession>A0ACD4NLX9</accession>
<keyword evidence="2" id="KW-1185">Reference proteome</keyword>
<reference evidence="1" key="1">
    <citation type="submission" date="2022-11" db="EMBL/GenBank/DDBJ databases">
        <title>beta-Carotene-producing bacterium, Jeongeuplla avenae sp. nov., alleviates the salt stress of Arabidopsis seedlings.</title>
        <authorList>
            <person name="Jiang L."/>
            <person name="Lee J."/>
        </authorList>
    </citation>
    <scope>NUCLEOTIDE SEQUENCE</scope>
    <source>
        <strain evidence="1">DY_R2A_6</strain>
    </source>
</reference>
<dbReference type="EMBL" id="CP113520">
    <property type="protein sequence ID" value="WAJ27819.1"/>
    <property type="molecule type" value="Genomic_DNA"/>
</dbReference>
<protein>
    <submittedName>
        <fullName evidence="1">Efflux RND transporter periplasmic adaptor subunit</fullName>
    </submittedName>
</protein>
<proteinExistence type="predicted"/>